<feature type="compositionally biased region" description="Basic and acidic residues" evidence="5">
    <location>
        <begin position="51"/>
        <end position="62"/>
    </location>
</feature>
<evidence type="ECO:0000256" key="3">
    <source>
        <dbReference type="ARBA" id="ARBA00033306"/>
    </source>
</evidence>
<feature type="region of interest" description="Disordered" evidence="5">
    <location>
        <begin position="37"/>
        <end position="116"/>
    </location>
</feature>
<feature type="compositionally biased region" description="Basic and acidic residues" evidence="5">
    <location>
        <begin position="91"/>
        <end position="100"/>
    </location>
</feature>
<evidence type="ECO:0000256" key="5">
    <source>
        <dbReference type="SAM" id="MobiDB-lite"/>
    </source>
</evidence>
<gene>
    <name evidence="6" type="ORF">GDO81_020533</name>
</gene>
<comment type="similarity">
    <text evidence="1">Belongs to the Flattop family.</text>
</comment>
<keyword evidence="7" id="KW-1185">Reference proteome</keyword>
<comment type="function">
    <text evidence="4">Microtubule inner protein (MIP) part of the dynein-decorated doublet microtubules (DMTs) in cilia axoneme. Acts as a regulator of cilium basal body docking and positioning in mono- and multiciliated cells. Regulates basal body docking and cilia formation in multiciliated lung cells. Regulates kinocilium positioning and stereocilia bundle morphogenesis in the inner ear.</text>
</comment>
<dbReference type="InterPro" id="IPR038797">
    <property type="entry name" value="Fltp"/>
</dbReference>
<protein>
    <recommendedName>
        <fullName evidence="2">Protein Flattop</fullName>
    </recommendedName>
    <alternativeName>
        <fullName evidence="3">Cilia- and flagella-associated protein 126</fullName>
    </alternativeName>
</protein>
<dbReference type="GO" id="GO:0044782">
    <property type="term" value="P:cilium organization"/>
    <property type="evidence" value="ECO:0007669"/>
    <property type="project" value="TreeGrafter"/>
</dbReference>
<accession>A0AAV6YUF6</accession>
<feature type="compositionally biased region" description="Low complexity" evidence="5">
    <location>
        <begin position="63"/>
        <end position="78"/>
    </location>
</feature>
<proteinExistence type="inferred from homology"/>
<evidence type="ECO:0000313" key="7">
    <source>
        <dbReference type="Proteomes" id="UP000824782"/>
    </source>
</evidence>
<dbReference type="PANTHER" id="PTHR34639:SF1">
    <property type="entry name" value="PROTEIN FLATTOP"/>
    <property type="match status" value="1"/>
</dbReference>
<dbReference type="PANTHER" id="PTHR34639">
    <property type="entry name" value="PROTEIN FLATTOP"/>
    <property type="match status" value="1"/>
</dbReference>
<dbReference type="EMBL" id="WNYA01013525">
    <property type="protein sequence ID" value="KAG8539688.1"/>
    <property type="molecule type" value="Genomic_DNA"/>
</dbReference>
<dbReference type="Pfam" id="PF22611">
    <property type="entry name" value="CFAP126"/>
    <property type="match status" value="1"/>
</dbReference>
<organism evidence="6 7">
    <name type="scientific">Engystomops pustulosus</name>
    <name type="common">Tungara frog</name>
    <name type="synonym">Physalaemus pustulosus</name>
    <dbReference type="NCBI Taxonomy" id="76066"/>
    <lineage>
        <taxon>Eukaryota</taxon>
        <taxon>Metazoa</taxon>
        <taxon>Chordata</taxon>
        <taxon>Craniata</taxon>
        <taxon>Vertebrata</taxon>
        <taxon>Euteleostomi</taxon>
        <taxon>Amphibia</taxon>
        <taxon>Batrachia</taxon>
        <taxon>Anura</taxon>
        <taxon>Neobatrachia</taxon>
        <taxon>Hyloidea</taxon>
        <taxon>Leptodactylidae</taxon>
        <taxon>Leiuperinae</taxon>
        <taxon>Engystomops</taxon>
    </lineage>
</organism>
<evidence type="ECO:0000256" key="4">
    <source>
        <dbReference type="ARBA" id="ARBA00045261"/>
    </source>
</evidence>
<sequence>MPSRIPPCRVSLTSRSAGASRRLTEWIETSESLLNACNGLRPDITGKVPLKSKDKDPQRESRTPSQRSVRPSRSPQKSASPPGSRIGSCSSRHDRQRDADPGSARGSHQKEPVMEA</sequence>
<feature type="region of interest" description="Disordered" evidence="5">
    <location>
        <begin position="1"/>
        <end position="20"/>
    </location>
</feature>
<dbReference type="AlphaFoldDB" id="A0AAV6YUF6"/>
<evidence type="ECO:0000256" key="1">
    <source>
        <dbReference type="ARBA" id="ARBA00009887"/>
    </source>
</evidence>
<dbReference type="GO" id="GO:0036064">
    <property type="term" value="C:ciliary basal body"/>
    <property type="evidence" value="ECO:0007669"/>
    <property type="project" value="TreeGrafter"/>
</dbReference>
<comment type="caution">
    <text evidence="6">The sequence shown here is derived from an EMBL/GenBank/DDBJ whole genome shotgun (WGS) entry which is preliminary data.</text>
</comment>
<evidence type="ECO:0000313" key="6">
    <source>
        <dbReference type="EMBL" id="KAG8539688.1"/>
    </source>
</evidence>
<name>A0AAV6YUF6_ENGPU</name>
<dbReference type="Proteomes" id="UP000824782">
    <property type="component" value="Unassembled WGS sequence"/>
</dbReference>
<reference evidence="6" key="1">
    <citation type="thesis" date="2020" institute="ProQuest LLC" country="789 East Eisenhower Parkway, Ann Arbor, MI, USA">
        <title>Comparative Genomics and Chromosome Evolution.</title>
        <authorList>
            <person name="Mudd A.B."/>
        </authorList>
    </citation>
    <scope>NUCLEOTIDE SEQUENCE</scope>
    <source>
        <strain evidence="6">237g6f4</strain>
        <tissue evidence="6">Blood</tissue>
    </source>
</reference>
<evidence type="ECO:0000256" key="2">
    <source>
        <dbReference type="ARBA" id="ARBA00019181"/>
    </source>
</evidence>